<dbReference type="Pfam" id="PF13795">
    <property type="entry name" value="HupE_UreJ_2"/>
    <property type="match status" value="1"/>
</dbReference>
<feature type="transmembrane region" description="Helical" evidence="1">
    <location>
        <begin position="357"/>
        <end position="375"/>
    </location>
</feature>
<evidence type="ECO:0000256" key="2">
    <source>
        <dbReference type="SAM" id="SignalP"/>
    </source>
</evidence>
<proteinExistence type="predicted"/>
<keyword evidence="1" id="KW-1133">Transmembrane helix</keyword>
<protein>
    <recommendedName>
        <fullName evidence="5">HupE/UreJ family protein</fullName>
    </recommendedName>
</protein>
<dbReference type="Proteomes" id="UP000229498">
    <property type="component" value="Unassembled WGS sequence"/>
</dbReference>
<dbReference type="RefSeq" id="WP_109793085.1">
    <property type="nucleotide sequence ID" value="NZ_PHIG01000031.1"/>
</dbReference>
<keyword evidence="2" id="KW-0732">Signal</keyword>
<feature type="transmembrane region" description="Helical" evidence="1">
    <location>
        <begin position="263"/>
        <end position="281"/>
    </location>
</feature>
<dbReference type="AlphaFoldDB" id="A0A2M9G265"/>
<feature type="transmembrane region" description="Helical" evidence="1">
    <location>
        <begin position="331"/>
        <end position="350"/>
    </location>
</feature>
<dbReference type="InterPro" id="IPR032809">
    <property type="entry name" value="Put_HupE_UreJ"/>
</dbReference>
<dbReference type="OrthoDB" id="9808870at2"/>
<sequence length="381" mass="41793">MRRAFVISILALLAAAPLFLWGAAAGAHEIKPSVVEVVLGADGRFQIDMEMNAEAMLAEIGPGYDDTNDSPNAEIYDRYRAMNEAELTEAFRADAQRVMDDFALRFDGRVVVPELVSVEPQPAEDISVTRVTRIAAAGPIPPGSERFTWSYPEAYGPIALKMKREGDSEFRTWWLSDGTTEQSLPLEGLAPQRTAVAVVADYLWVGFIHIVPRGLDHILFVLGLFLLSQRMRPLLVQVTTFTVAHSITLALSLYGVVELHPSVVEPLIALSIAFVAIENIFTRHLTPWRPFVVFGFGLLHGLGFAGVLTDLGLARGEFLEALIGFNIGVEFGQLAVILVAWLAVGIWGLPERIYRRAVVIPASTAIALTGLYWTVERIGVI</sequence>
<evidence type="ECO:0008006" key="5">
    <source>
        <dbReference type="Google" id="ProtNLM"/>
    </source>
</evidence>
<reference evidence="3 4" key="1">
    <citation type="submission" date="2017-11" db="EMBL/GenBank/DDBJ databases">
        <title>Draft genome sequence of Rhizobiales bacterium SY3-13.</title>
        <authorList>
            <person name="Sun C."/>
        </authorList>
    </citation>
    <scope>NUCLEOTIDE SEQUENCE [LARGE SCALE GENOMIC DNA]</scope>
    <source>
        <strain evidence="3 4">SY3-13</strain>
    </source>
</reference>
<evidence type="ECO:0000256" key="1">
    <source>
        <dbReference type="SAM" id="Phobius"/>
    </source>
</evidence>
<keyword evidence="1" id="KW-0472">Membrane</keyword>
<feature type="signal peptide" evidence="2">
    <location>
        <begin position="1"/>
        <end position="27"/>
    </location>
</feature>
<name>A0A2M9G265_9PROT</name>
<feature type="transmembrane region" description="Helical" evidence="1">
    <location>
        <begin position="234"/>
        <end position="257"/>
    </location>
</feature>
<gene>
    <name evidence="3" type="ORF">CVT23_08485</name>
</gene>
<accession>A0A2M9G265</accession>
<feature type="transmembrane region" description="Helical" evidence="1">
    <location>
        <begin position="293"/>
        <end position="311"/>
    </location>
</feature>
<dbReference type="EMBL" id="PHIG01000031">
    <property type="protein sequence ID" value="PJK29808.1"/>
    <property type="molecule type" value="Genomic_DNA"/>
</dbReference>
<organism evidence="3 4">
    <name type="scientific">Minwuia thermotolerans</name>
    <dbReference type="NCBI Taxonomy" id="2056226"/>
    <lineage>
        <taxon>Bacteria</taxon>
        <taxon>Pseudomonadati</taxon>
        <taxon>Pseudomonadota</taxon>
        <taxon>Alphaproteobacteria</taxon>
        <taxon>Minwuiales</taxon>
        <taxon>Minwuiaceae</taxon>
        <taxon>Minwuia</taxon>
    </lineage>
</organism>
<keyword evidence="1" id="KW-0812">Transmembrane</keyword>
<keyword evidence="4" id="KW-1185">Reference proteome</keyword>
<feature type="chain" id="PRO_5014760702" description="HupE/UreJ family protein" evidence="2">
    <location>
        <begin position="28"/>
        <end position="381"/>
    </location>
</feature>
<evidence type="ECO:0000313" key="4">
    <source>
        <dbReference type="Proteomes" id="UP000229498"/>
    </source>
</evidence>
<evidence type="ECO:0000313" key="3">
    <source>
        <dbReference type="EMBL" id="PJK29808.1"/>
    </source>
</evidence>
<comment type="caution">
    <text evidence="3">The sequence shown here is derived from an EMBL/GenBank/DDBJ whole genome shotgun (WGS) entry which is preliminary data.</text>
</comment>